<dbReference type="EMBL" id="UYJE01004635">
    <property type="protein sequence ID" value="VDI29886.1"/>
    <property type="molecule type" value="Genomic_DNA"/>
</dbReference>
<dbReference type="OrthoDB" id="6111580at2759"/>
<proteinExistence type="predicted"/>
<dbReference type="Proteomes" id="UP000596742">
    <property type="component" value="Unassembled WGS sequence"/>
</dbReference>
<name>A0A8B6E6D6_MYTGA</name>
<evidence type="ECO:0000313" key="2">
    <source>
        <dbReference type="Proteomes" id="UP000596742"/>
    </source>
</evidence>
<organism evidence="1 2">
    <name type="scientific">Mytilus galloprovincialis</name>
    <name type="common">Mediterranean mussel</name>
    <dbReference type="NCBI Taxonomy" id="29158"/>
    <lineage>
        <taxon>Eukaryota</taxon>
        <taxon>Metazoa</taxon>
        <taxon>Spiralia</taxon>
        <taxon>Lophotrochozoa</taxon>
        <taxon>Mollusca</taxon>
        <taxon>Bivalvia</taxon>
        <taxon>Autobranchia</taxon>
        <taxon>Pteriomorphia</taxon>
        <taxon>Mytilida</taxon>
        <taxon>Mytiloidea</taxon>
        <taxon>Mytilidae</taxon>
        <taxon>Mytilinae</taxon>
        <taxon>Mytilus</taxon>
    </lineage>
</organism>
<dbReference type="AlphaFoldDB" id="A0A8B6E6D6"/>
<sequence>MQRQQFALFIGCPNNGKIIVADLFGRELGYLNIPGDRFAVTHGSIYAINDKEDLVLCYDTFGNQRWIAPDIIRDPIGIEVDEDGYVYVISKHNTLHLISPNGSRNTIVLDNEGGLENSDYIMCLVNRYSIKFFLAILSKSNNRAIAYHFTGFRFGRI</sequence>
<reference evidence="1" key="1">
    <citation type="submission" date="2018-11" db="EMBL/GenBank/DDBJ databases">
        <authorList>
            <person name="Alioto T."/>
            <person name="Alioto T."/>
        </authorList>
    </citation>
    <scope>NUCLEOTIDE SEQUENCE</scope>
</reference>
<dbReference type="InterPro" id="IPR011042">
    <property type="entry name" value="6-blade_b-propeller_TolB-like"/>
</dbReference>
<dbReference type="SUPFAM" id="SSF101898">
    <property type="entry name" value="NHL repeat"/>
    <property type="match status" value="1"/>
</dbReference>
<evidence type="ECO:0000313" key="1">
    <source>
        <dbReference type="EMBL" id="VDI29886.1"/>
    </source>
</evidence>
<accession>A0A8B6E6D6</accession>
<comment type="caution">
    <text evidence="1">The sequence shown here is derived from an EMBL/GenBank/DDBJ whole genome shotgun (WGS) entry which is preliminary data.</text>
</comment>
<gene>
    <name evidence="1" type="ORF">MGAL_10B066509</name>
</gene>
<keyword evidence="2" id="KW-1185">Reference proteome</keyword>
<protein>
    <submittedName>
        <fullName evidence="1">Uncharacterized protein</fullName>
    </submittedName>
</protein>
<dbReference type="Gene3D" id="2.120.10.30">
    <property type="entry name" value="TolB, C-terminal domain"/>
    <property type="match status" value="1"/>
</dbReference>